<evidence type="ECO:0000313" key="3">
    <source>
        <dbReference type="EMBL" id="DAD77879.1"/>
    </source>
</evidence>
<feature type="transmembrane region" description="Helical" evidence="1">
    <location>
        <begin position="116"/>
        <end position="138"/>
    </location>
</feature>
<dbReference type="Pfam" id="PF01381">
    <property type="entry name" value="HTH_3"/>
    <property type="match status" value="1"/>
</dbReference>
<name>A0A8S5M705_9CAUD</name>
<keyword evidence="1" id="KW-1133">Transmembrane helix</keyword>
<evidence type="ECO:0000256" key="1">
    <source>
        <dbReference type="SAM" id="Phobius"/>
    </source>
</evidence>
<dbReference type="PROSITE" id="PS50943">
    <property type="entry name" value="HTH_CROC1"/>
    <property type="match status" value="1"/>
</dbReference>
<feature type="transmembrane region" description="Helical" evidence="1">
    <location>
        <begin position="158"/>
        <end position="179"/>
    </location>
</feature>
<dbReference type="EMBL" id="BK014836">
    <property type="protein sequence ID" value="DAD77879.1"/>
    <property type="molecule type" value="Genomic_DNA"/>
</dbReference>
<keyword evidence="1" id="KW-0472">Membrane</keyword>
<dbReference type="Gene3D" id="1.10.260.40">
    <property type="entry name" value="lambda repressor-like DNA-binding domains"/>
    <property type="match status" value="1"/>
</dbReference>
<dbReference type="CDD" id="cd00093">
    <property type="entry name" value="HTH_XRE"/>
    <property type="match status" value="1"/>
</dbReference>
<sequence>MSAIQELAPYISAYQGNIKRAKEDQHYTIDRLVDESGVSRSAVSKLCAGTQQDPKLYNSAALCRVLGLSLDELFGLKQPTDSPSELQERNHRLELENVRATAANEMQRAQIKATHAICYLLVFFCAMLAFSLIVYLVIDSQITDAGIIRDGRLSVMAWIFIALIVASILAVGFTILRIVKKENRNEKTESPRG</sequence>
<keyword evidence="1" id="KW-0812">Transmembrane</keyword>
<protein>
    <submittedName>
        <fullName evidence="3">Helix-turn-helix XRE-family like protein</fullName>
    </submittedName>
</protein>
<dbReference type="InterPro" id="IPR001387">
    <property type="entry name" value="Cro/C1-type_HTH"/>
</dbReference>
<dbReference type="GO" id="GO:0003677">
    <property type="term" value="F:DNA binding"/>
    <property type="evidence" value="ECO:0007669"/>
    <property type="project" value="InterPro"/>
</dbReference>
<reference evidence="3" key="1">
    <citation type="journal article" date="2021" name="Proc. Natl. Acad. Sci. U.S.A.">
        <title>A Catalog of Tens of Thousands of Viruses from Human Metagenomes Reveals Hidden Associations with Chronic Diseases.</title>
        <authorList>
            <person name="Tisza M.J."/>
            <person name="Buck C.B."/>
        </authorList>
    </citation>
    <scope>NUCLEOTIDE SEQUENCE</scope>
    <source>
        <strain evidence="3">CtHDv29</strain>
    </source>
</reference>
<accession>A0A8S5M705</accession>
<proteinExistence type="predicted"/>
<evidence type="ECO:0000259" key="2">
    <source>
        <dbReference type="PROSITE" id="PS50943"/>
    </source>
</evidence>
<dbReference type="InterPro" id="IPR010982">
    <property type="entry name" value="Lambda_DNA-bd_dom_sf"/>
</dbReference>
<feature type="domain" description="HTH cro/C1-type" evidence="2">
    <location>
        <begin position="18"/>
        <end position="73"/>
    </location>
</feature>
<organism evidence="3">
    <name type="scientific">Siphoviridae sp. ctHDv29</name>
    <dbReference type="NCBI Taxonomy" id="2826228"/>
    <lineage>
        <taxon>Viruses</taxon>
        <taxon>Duplodnaviria</taxon>
        <taxon>Heunggongvirae</taxon>
        <taxon>Uroviricota</taxon>
        <taxon>Caudoviricetes</taxon>
    </lineage>
</organism>
<dbReference type="SMART" id="SM00530">
    <property type="entry name" value="HTH_XRE"/>
    <property type="match status" value="1"/>
</dbReference>
<dbReference type="SUPFAM" id="SSF47413">
    <property type="entry name" value="lambda repressor-like DNA-binding domains"/>
    <property type="match status" value="1"/>
</dbReference>